<dbReference type="HOGENOM" id="CLU_937450_0_0_1"/>
<dbReference type="Proteomes" id="UP000027361">
    <property type="component" value="Unassembled WGS sequence"/>
</dbReference>
<dbReference type="EMBL" id="JMSN01000047">
    <property type="protein sequence ID" value="KDN44898.1"/>
    <property type="molecule type" value="Genomic_DNA"/>
</dbReference>
<keyword evidence="2" id="KW-1185">Reference proteome</keyword>
<reference evidence="1 2" key="1">
    <citation type="submission" date="2014-05" db="EMBL/GenBank/DDBJ databases">
        <title>Draft genome sequence of a rare smut relative, Tilletiaria anomala UBC 951.</title>
        <authorList>
            <consortium name="DOE Joint Genome Institute"/>
            <person name="Toome M."/>
            <person name="Kuo A."/>
            <person name="Henrissat B."/>
            <person name="Lipzen A."/>
            <person name="Tritt A."/>
            <person name="Yoshinaga Y."/>
            <person name="Zane M."/>
            <person name="Barry K."/>
            <person name="Grigoriev I.V."/>
            <person name="Spatafora J.W."/>
            <person name="Aimea M.C."/>
        </authorList>
    </citation>
    <scope>NUCLEOTIDE SEQUENCE [LARGE SCALE GENOMIC DNA]</scope>
    <source>
        <strain evidence="1 2">UBC 951</strain>
    </source>
</reference>
<organism evidence="1 2">
    <name type="scientific">Tilletiaria anomala (strain ATCC 24038 / CBS 436.72 / UBC 951)</name>
    <dbReference type="NCBI Taxonomy" id="1037660"/>
    <lineage>
        <taxon>Eukaryota</taxon>
        <taxon>Fungi</taxon>
        <taxon>Dikarya</taxon>
        <taxon>Basidiomycota</taxon>
        <taxon>Ustilaginomycotina</taxon>
        <taxon>Exobasidiomycetes</taxon>
        <taxon>Georgefischeriales</taxon>
        <taxon>Tilletiariaceae</taxon>
        <taxon>Tilletiaria</taxon>
    </lineage>
</organism>
<proteinExistence type="predicted"/>
<gene>
    <name evidence="1" type="ORF">K437DRAFT_268627</name>
</gene>
<accession>A0A066VXA4</accession>
<dbReference type="RefSeq" id="XP_013242965.1">
    <property type="nucleotide sequence ID" value="XM_013387511.1"/>
</dbReference>
<dbReference type="InParanoid" id="A0A066VXA4"/>
<protein>
    <submittedName>
        <fullName evidence="1">Uncharacterized protein</fullName>
    </submittedName>
</protein>
<dbReference type="GeneID" id="25266042"/>
<name>A0A066VXA4_TILAU</name>
<evidence type="ECO:0000313" key="2">
    <source>
        <dbReference type="Proteomes" id="UP000027361"/>
    </source>
</evidence>
<sequence length="297" mass="32352">MPAWDGDSLPLEDANTHKQVFVINRALLQEQRSSDPPDVAIIDVRSNRERRRPEVLPRMPNGLSELVFRVQDLLCNDQCGDHTRGSSTSKGGGNNSSSLPSLPIYTLRSRAFASPESSHEFGSASIGLAGWLLEYAALFSLLTPAGTSRVPIELKRLSSSLSQPCEAAQDGEQAFKGPSPGESIDSYGNNLGEEDLILFRSKLILAAVAAEPEDIDVMAFSIPTCCLSDAARCLGLVSDDDGDAEPGQRIASKLRRTFQRRLELHQQQKRGQGKRSWLQGATIRVDLSTQKLPLVAL</sequence>
<comment type="caution">
    <text evidence="1">The sequence shown here is derived from an EMBL/GenBank/DDBJ whole genome shotgun (WGS) entry which is preliminary data.</text>
</comment>
<evidence type="ECO:0000313" key="1">
    <source>
        <dbReference type="EMBL" id="KDN44898.1"/>
    </source>
</evidence>
<dbReference type="AlphaFoldDB" id="A0A066VXA4"/>